<feature type="signal peptide" evidence="1">
    <location>
        <begin position="1"/>
        <end position="23"/>
    </location>
</feature>
<dbReference type="CDD" id="cd00220">
    <property type="entry name" value="VMO-I"/>
    <property type="match status" value="1"/>
</dbReference>
<proteinExistence type="predicted"/>
<dbReference type="PANTHER" id="PTHR18841:SF0">
    <property type="entry name" value="VITELLINE MEMBRANE OUTER LAYER 1 HOMOLOG A-RELATED"/>
    <property type="match status" value="1"/>
</dbReference>
<accession>A0AAN9CM51</accession>
<comment type="caution">
    <text evidence="2">The sequence shown here is derived from an EMBL/GenBank/DDBJ whole genome shotgun (WGS) entry which is preliminary data.</text>
</comment>
<name>A0AAN9CM51_9TELE</name>
<dbReference type="InterPro" id="IPR005515">
    <property type="entry name" value="VOMI"/>
</dbReference>
<dbReference type="Proteomes" id="UP001364617">
    <property type="component" value="Unassembled WGS sequence"/>
</dbReference>
<evidence type="ECO:0000313" key="2">
    <source>
        <dbReference type="EMBL" id="KAK7143012.1"/>
    </source>
</evidence>
<dbReference type="SUPFAM" id="SSF51092">
    <property type="entry name" value="Vitelline membrane outer protein-I (VMO-I)"/>
    <property type="match status" value="1"/>
</dbReference>
<dbReference type="Pfam" id="PF03762">
    <property type="entry name" value="VOMI"/>
    <property type="match status" value="1"/>
</dbReference>
<dbReference type="EMBL" id="JAYKXH010000015">
    <property type="protein sequence ID" value="KAK7143012.1"/>
    <property type="molecule type" value="Genomic_DNA"/>
</dbReference>
<keyword evidence="1" id="KW-0732">Signal</keyword>
<feature type="chain" id="PRO_5042945963" description="Vitelline membrane outer layer protein 1 homolog" evidence="1">
    <location>
        <begin position="24"/>
        <end position="204"/>
    </location>
</feature>
<evidence type="ECO:0008006" key="4">
    <source>
        <dbReference type="Google" id="ProtNLM"/>
    </source>
</evidence>
<dbReference type="Gene3D" id="2.100.10.20">
    <property type="entry name" value="Vitelline membrane outer layer protein I (VOMI)"/>
    <property type="match status" value="1"/>
</dbReference>
<reference evidence="2 3" key="1">
    <citation type="submission" date="2024-02" db="EMBL/GenBank/DDBJ databases">
        <title>Chromosome-level genome assembly of the Eurasian Minnow (Phoxinus phoxinus).</title>
        <authorList>
            <person name="Oriowo T.O."/>
            <person name="Martin S."/>
            <person name="Stange M."/>
            <person name="Chrysostomakis Y."/>
            <person name="Brown T."/>
            <person name="Winkler S."/>
            <person name="Kukowka S."/>
            <person name="Myers E.W."/>
            <person name="Bohne A."/>
        </authorList>
    </citation>
    <scope>NUCLEOTIDE SEQUENCE [LARGE SCALE GENOMIC DNA]</scope>
    <source>
        <strain evidence="2">ZFMK-TIS-60720</strain>
        <tissue evidence="2">Whole Organism</tissue>
    </source>
</reference>
<protein>
    <recommendedName>
        <fullName evidence="4">Vitelline membrane outer layer protein 1 homolog</fullName>
    </recommendedName>
</protein>
<evidence type="ECO:0000256" key="1">
    <source>
        <dbReference type="SAM" id="SignalP"/>
    </source>
</evidence>
<sequence>MHHFFSMMFSLLAIIEPVSVTSAGRRSERSVFRSQLTVPNGGTWGLWGGESMCPAGTYAAGFSLKVEPYGFFDDDTALNGIRLDCVDRSKDSSNLHVYASIESDVGGWGKWVRKQTCPSGYLTSFQLRVESDQRSGDDTAANNIRFTCTGGAVLEGDSTDWGDWGEKSLTCEGKGICGLQTRVEGRQGRGDDTALNDVRMFCCD</sequence>
<gene>
    <name evidence="2" type="ORF">R3I93_014235</name>
</gene>
<dbReference type="PANTHER" id="PTHR18841">
    <property type="entry name" value="VITELLINE MEMBRANE OUTER LAYER PROTEIN I-RELATED"/>
    <property type="match status" value="1"/>
</dbReference>
<evidence type="ECO:0000313" key="3">
    <source>
        <dbReference type="Proteomes" id="UP001364617"/>
    </source>
</evidence>
<dbReference type="GO" id="GO:0005615">
    <property type="term" value="C:extracellular space"/>
    <property type="evidence" value="ECO:0007669"/>
    <property type="project" value="TreeGrafter"/>
</dbReference>
<keyword evidence="3" id="KW-1185">Reference proteome</keyword>
<dbReference type="AlphaFoldDB" id="A0AAN9CM51"/>
<organism evidence="2 3">
    <name type="scientific">Phoxinus phoxinus</name>
    <name type="common">Eurasian minnow</name>
    <dbReference type="NCBI Taxonomy" id="58324"/>
    <lineage>
        <taxon>Eukaryota</taxon>
        <taxon>Metazoa</taxon>
        <taxon>Chordata</taxon>
        <taxon>Craniata</taxon>
        <taxon>Vertebrata</taxon>
        <taxon>Euteleostomi</taxon>
        <taxon>Actinopterygii</taxon>
        <taxon>Neopterygii</taxon>
        <taxon>Teleostei</taxon>
        <taxon>Ostariophysi</taxon>
        <taxon>Cypriniformes</taxon>
        <taxon>Leuciscidae</taxon>
        <taxon>Phoxininae</taxon>
        <taxon>Phoxinus</taxon>
    </lineage>
</organism>
<dbReference type="InterPro" id="IPR036706">
    <property type="entry name" value="VOMI_sf"/>
</dbReference>